<gene>
    <name evidence="2" type="ORF">D7V32_08350</name>
</gene>
<comment type="caution">
    <text evidence="2">The sequence shown here is derived from an EMBL/GenBank/DDBJ whole genome shotgun (WGS) entry which is preliminary data.</text>
</comment>
<evidence type="ECO:0000256" key="1">
    <source>
        <dbReference type="SAM" id="Phobius"/>
    </source>
</evidence>
<keyword evidence="1" id="KW-1133">Transmembrane helix</keyword>
<evidence type="ECO:0000313" key="2">
    <source>
        <dbReference type="EMBL" id="RKG31465.1"/>
    </source>
</evidence>
<organism evidence="2 3">
    <name type="scientific">Acinetobacter tianfuensis</name>
    <dbReference type="NCBI Taxonomy" id="2419603"/>
    <lineage>
        <taxon>Bacteria</taxon>
        <taxon>Pseudomonadati</taxon>
        <taxon>Pseudomonadota</taxon>
        <taxon>Gammaproteobacteria</taxon>
        <taxon>Moraxellales</taxon>
        <taxon>Moraxellaceae</taxon>
        <taxon>Acinetobacter</taxon>
    </lineage>
</organism>
<evidence type="ECO:0000313" key="3">
    <source>
        <dbReference type="Proteomes" id="UP000282388"/>
    </source>
</evidence>
<feature type="transmembrane region" description="Helical" evidence="1">
    <location>
        <begin position="44"/>
        <end position="65"/>
    </location>
</feature>
<name>A0A3A8E9Y3_9GAMM</name>
<accession>A0A3A8E9Y3</accession>
<dbReference type="EMBL" id="RAXV01000015">
    <property type="protein sequence ID" value="RKG31465.1"/>
    <property type="molecule type" value="Genomic_DNA"/>
</dbReference>
<proteinExistence type="predicted"/>
<dbReference type="AlphaFoldDB" id="A0A3A8E9Y3"/>
<dbReference type="OrthoDB" id="6713579at2"/>
<dbReference type="RefSeq" id="WP_120402431.1">
    <property type="nucleotide sequence ID" value="NZ_RAXV01000015.1"/>
</dbReference>
<reference evidence="2 3" key="1">
    <citation type="submission" date="2018-09" db="EMBL/GenBank/DDBJ databases">
        <title>The draft genome of Acinetobacter spp. strains.</title>
        <authorList>
            <person name="Qin J."/>
            <person name="Feng Y."/>
            <person name="Zong Z."/>
        </authorList>
    </citation>
    <scope>NUCLEOTIDE SEQUENCE [LARGE SCALE GENOMIC DNA]</scope>
    <source>
        <strain evidence="2 3">WCHAc060012</strain>
    </source>
</reference>
<protein>
    <submittedName>
        <fullName evidence="2">Uncharacterized protein</fullName>
    </submittedName>
</protein>
<keyword evidence="1" id="KW-0472">Membrane</keyword>
<dbReference type="Proteomes" id="UP000282388">
    <property type="component" value="Unassembled WGS sequence"/>
</dbReference>
<keyword evidence="3" id="KW-1185">Reference proteome</keyword>
<sequence length="90" mass="9847">MNQRVSHSNLPKFNANKSQTSEILYQQPTAGEMKTPALGKAKNFAHNLIAVALVIGCISSPIYMIRGCADDVDRQHAQAVQYQAQFGVSK</sequence>
<keyword evidence="1" id="KW-0812">Transmembrane</keyword>